<dbReference type="InterPro" id="IPR050276">
    <property type="entry name" value="MshD_Acetyltransferase"/>
</dbReference>
<proteinExistence type="predicted"/>
<dbReference type="InterPro" id="IPR016181">
    <property type="entry name" value="Acyl_CoA_acyltransferase"/>
</dbReference>
<dbReference type="EMBL" id="QPIW01000001">
    <property type="protein sequence ID" value="RDB07605.1"/>
    <property type="molecule type" value="Genomic_DNA"/>
</dbReference>
<gene>
    <name evidence="2" type="ORF">DVG78_00625</name>
</gene>
<dbReference type="PROSITE" id="PS51186">
    <property type="entry name" value="GNAT"/>
    <property type="match status" value="1"/>
</dbReference>
<accession>A0A369IHE2</accession>
<dbReference type="Gene3D" id="3.40.630.30">
    <property type="match status" value="1"/>
</dbReference>
<dbReference type="InterPro" id="IPR000182">
    <property type="entry name" value="GNAT_dom"/>
</dbReference>
<dbReference type="CDD" id="cd04301">
    <property type="entry name" value="NAT_SF"/>
    <property type="match status" value="1"/>
</dbReference>
<dbReference type="Pfam" id="PF00583">
    <property type="entry name" value="Acetyltransf_1"/>
    <property type="match status" value="1"/>
</dbReference>
<organism evidence="2 3">
    <name type="scientific">Runella aurantiaca</name>
    <dbReference type="NCBI Taxonomy" id="2282308"/>
    <lineage>
        <taxon>Bacteria</taxon>
        <taxon>Pseudomonadati</taxon>
        <taxon>Bacteroidota</taxon>
        <taxon>Cytophagia</taxon>
        <taxon>Cytophagales</taxon>
        <taxon>Spirosomataceae</taxon>
        <taxon>Runella</taxon>
    </lineage>
</organism>
<keyword evidence="3" id="KW-1185">Reference proteome</keyword>
<name>A0A369IHE2_9BACT</name>
<keyword evidence="2" id="KW-0808">Transferase</keyword>
<dbReference type="RefSeq" id="WP_114459146.1">
    <property type="nucleotide sequence ID" value="NZ_QPIW01000001.1"/>
</dbReference>
<dbReference type="PANTHER" id="PTHR43617">
    <property type="entry name" value="L-AMINO ACID N-ACETYLTRANSFERASE"/>
    <property type="match status" value="1"/>
</dbReference>
<dbReference type="SUPFAM" id="SSF55729">
    <property type="entry name" value="Acyl-CoA N-acyltransferases (Nat)"/>
    <property type="match status" value="1"/>
</dbReference>
<dbReference type="OrthoDB" id="9789605at2"/>
<feature type="domain" description="N-acetyltransferase" evidence="1">
    <location>
        <begin position="1"/>
        <end position="166"/>
    </location>
</feature>
<protein>
    <submittedName>
        <fullName evidence="2">GNAT family N-acetyltransferase</fullName>
    </submittedName>
</protein>
<reference evidence="2 3" key="1">
    <citation type="submission" date="2018-07" db="EMBL/GenBank/DDBJ databases">
        <title>Genome analysis of Runella aurantiaca.</title>
        <authorList>
            <person name="Yang X."/>
        </authorList>
    </citation>
    <scope>NUCLEOTIDE SEQUENCE [LARGE SCALE GENOMIC DNA]</scope>
    <source>
        <strain evidence="2 3">YX9</strain>
    </source>
</reference>
<dbReference type="GO" id="GO:0016747">
    <property type="term" value="F:acyltransferase activity, transferring groups other than amino-acyl groups"/>
    <property type="evidence" value="ECO:0007669"/>
    <property type="project" value="InterPro"/>
</dbReference>
<evidence type="ECO:0000259" key="1">
    <source>
        <dbReference type="PROSITE" id="PS51186"/>
    </source>
</evidence>
<sequence length="171" mass="18984">MIIRKSTLEDLPSILQLYKDVARISGGIARKEHEISEAYILNFLTKSLANGCSMVAEDNGKVVAEVHTYSLGIECFTHLFGDTTICVHPDNQGKGLGKRVFSALLDYVRQERKDILRVELHARESNAAAIELYKKLGFSVEGRAVGRVLDPDGRIVADVPMGWLNPNFVQL</sequence>
<comment type="caution">
    <text evidence="2">The sequence shown here is derived from an EMBL/GenBank/DDBJ whole genome shotgun (WGS) entry which is preliminary data.</text>
</comment>
<dbReference type="Proteomes" id="UP000253141">
    <property type="component" value="Unassembled WGS sequence"/>
</dbReference>
<evidence type="ECO:0000313" key="2">
    <source>
        <dbReference type="EMBL" id="RDB07605.1"/>
    </source>
</evidence>
<evidence type="ECO:0000313" key="3">
    <source>
        <dbReference type="Proteomes" id="UP000253141"/>
    </source>
</evidence>
<dbReference type="AlphaFoldDB" id="A0A369IHE2"/>